<dbReference type="Pfam" id="PF07848">
    <property type="entry name" value="PaaX"/>
    <property type="match status" value="1"/>
</dbReference>
<dbReference type="InterPro" id="IPR048846">
    <property type="entry name" value="PaaX-like_central"/>
</dbReference>
<dbReference type="InterPro" id="IPR013225">
    <property type="entry name" value="PaaX_C"/>
</dbReference>
<evidence type="ECO:0000313" key="6">
    <source>
        <dbReference type="Proteomes" id="UP000283128"/>
    </source>
</evidence>
<feature type="domain" description="Transcriptional repressor PaaX-like N-terminal" evidence="2">
    <location>
        <begin position="17"/>
        <end position="78"/>
    </location>
</feature>
<name>A0A437Q2J9_9ACTN</name>
<dbReference type="InterPro" id="IPR011965">
    <property type="entry name" value="PaaX_trns_reg"/>
</dbReference>
<keyword evidence="6" id="KW-1185">Reference proteome</keyword>
<sequence length="289" mass="31830">MEGAPRTRRRADGSPSARTLLLTVLGEYVRYPGDERVMAGAVVGALGACGVGEAATRRALTRLVREGWLRTEPVGRRTRVVLEPRLVTLLTAWTHRLERAVEETPWHGEWQQLLLRVPAEAWRDRALVEEQLAFEGFGPLGQGVWVAADAGGVPALRALLADQGLAPYALWLTSRADDDAELVRRAWDLDAVRAAHEEFVARFRGVRAGSAEEAFVARTRLVHAWRGTFARDSRLPGALLPTDWPGHTATRLFVDTWRAVRAPADEHWRSLAQGRGGPSEHGLGDVGPE</sequence>
<dbReference type="PIRSF" id="PIRSF020623">
    <property type="entry name" value="PaaX"/>
    <property type="match status" value="1"/>
</dbReference>
<dbReference type="Proteomes" id="UP000283128">
    <property type="component" value="Unassembled WGS sequence"/>
</dbReference>
<evidence type="ECO:0000313" key="5">
    <source>
        <dbReference type="EMBL" id="RVU28726.1"/>
    </source>
</evidence>
<evidence type="ECO:0000259" key="4">
    <source>
        <dbReference type="Pfam" id="PF20803"/>
    </source>
</evidence>
<feature type="domain" description="Transcriptional repressor PaaX-like central Cas2-like" evidence="4">
    <location>
        <begin position="104"/>
        <end position="178"/>
    </location>
</feature>
<dbReference type="InterPro" id="IPR012906">
    <property type="entry name" value="PaaX-like_N"/>
</dbReference>
<comment type="caution">
    <text evidence="5">The sequence shown here is derived from an EMBL/GenBank/DDBJ whole genome shotgun (WGS) entry which is preliminary data.</text>
</comment>
<evidence type="ECO:0000259" key="3">
    <source>
        <dbReference type="Pfam" id="PF08223"/>
    </source>
</evidence>
<dbReference type="GO" id="GO:0006351">
    <property type="term" value="P:DNA-templated transcription"/>
    <property type="evidence" value="ECO:0007669"/>
    <property type="project" value="InterPro"/>
</dbReference>
<dbReference type="Pfam" id="PF20803">
    <property type="entry name" value="PaaX_M"/>
    <property type="match status" value="1"/>
</dbReference>
<dbReference type="Gene3D" id="1.10.10.10">
    <property type="entry name" value="Winged helix-like DNA-binding domain superfamily/Winged helix DNA-binding domain"/>
    <property type="match status" value="1"/>
</dbReference>
<dbReference type="Gene3D" id="3.30.70.2650">
    <property type="match status" value="1"/>
</dbReference>
<dbReference type="PANTHER" id="PTHR30319">
    <property type="entry name" value="PHENYLACETIC ACID REGULATOR-RELATED TRANSCRIPTIONAL REPRESSOR"/>
    <property type="match status" value="1"/>
</dbReference>
<dbReference type="EMBL" id="RZYA01000001">
    <property type="protein sequence ID" value="RVU28726.1"/>
    <property type="molecule type" value="Genomic_DNA"/>
</dbReference>
<feature type="region of interest" description="Disordered" evidence="1">
    <location>
        <begin position="269"/>
        <end position="289"/>
    </location>
</feature>
<dbReference type="PANTHER" id="PTHR30319:SF1">
    <property type="entry name" value="TRANSCRIPTIONAL REPRESSOR PAAX"/>
    <property type="match status" value="1"/>
</dbReference>
<dbReference type="Gene3D" id="1.20.58.1460">
    <property type="match status" value="1"/>
</dbReference>
<organism evidence="5 6">
    <name type="scientific">Streptomyces antnestii</name>
    <dbReference type="NCBI Taxonomy" id="2494256"/>
    <lineage>
        <taxon>Bacteria</taxon>
        <taxon>Bacillati</taxon>
        <taxon>Actinomycetota</taxon>
        <taxon>Actinomycetes</taxon>
        <taxon>Kitasatosporales</taxon>
        <taxon>Streptomycetaceae</taxon>
        <taxon>Streptomyces</taxon>
    </lineage>
</organism>
<dbReference type="OrthoDB" id="2270427at2"/>
<protein>
    <recommendedName>
        <fullName evidence="7">PaaX family transcriptional regulator</fullName>
    </recommendedName>
</protein>
<evidence type="ECO:0008006" key="7">
    <source>
        <dbReference type="Google" id="ProtNLM"/>
    </source>
</evidence>
<dbReference type="InterPro" id="IPR036388">
    <property type="entry name" value="WH-like_DNA-bd_sf"/>
</dbReference>
<dbReference type="Pfam" id="PF08223">
    <property type="entry name" value="PaaX_C"/>
    <property type="match status" value="1"/>
</dbReference>
<evidence type="ECO:0000259" key="2">
    <source>
        <dbReference type="Pfam" id="PF07848"/>
    </source>
</evidence>
<reference evidence="5 6" key="1">
    <citation type="submission" date="2019-01" db="EMBL/GenBank/DDBJ databases">
        <title>Genome sequences of Streptomyces and Rhizobium isolates collected from root and soil.</title>
        <authorList>
            <person name="Chhettri S."/>
            <person name="Sevigny J.L."/>
            <person name="Sen A."/>
            <person name="Ennis N."/>
            <person name="Tisa L."/>
        </authorList>
    </citation>
    <scope>NUCLEOTIDE SEQUENCE [LARGE SCALE GENOMIC DNA]</scope>
    <source>
        <strain evidence="5 6">San01</strain>
    </source>
</reference>
<feature type="domain" description="Transcriptional repressor PaaX-like C-terminal" evidence="3">
    <location>
        <begin position="187"/>
        <end position="269"/>
    </location>
</feature>
<dbReference type="AlphaFoldDB" id="A0A437Q2J9"/>
<proteinExistence type="predicted"/>
<evidence type="ECO:0000256" key="1">
    <source>
        <dbReference type="SAM" id="MobiDB-lite"/>
    </source>
</evidence>
<dbReference type="RefSeq" id="WP_127826312.1">
    <property type="nucleotide sequence ID" value="NZ_RZYA01000001.1"/>
</dbReference>
<gene>
    <name evidence="5" type="ORF">EOT10_02330</name>
</gene>
<accession>A0A437Q2J9</accession>